<feature type="domain" description="C-methyltransferase" evidence="2">
    <location>
        <begin position="234"/>
        <end position="390"/>
    </location>
</feature>
<feature type="domain" description="Methyltransferase putative zinc binding" evidence="1">
    <location>
        <begin position="2"/>
        <end position="50"/>
    </location>
</feature>
<gene>
    <name evidence="3" type="ORF">F4553_003424</name>
</gene>
<dbReference type="InterPro" id="IPR029063">
    <property type="entry name" value="SAM-dependent_MTases_sf"/>
</dbReference>
<proteinExistence type="predicted"/>
<dbReference type="InterPro" id="IPR013630">
    <property type="entry name" value="Methyltransf_Zn-bd_dom_put"/>
</dbReference>
<dbReference type="PANTHER" id="PTHR43861:SF5">
    <property type="entry name" value="BLL5978 PROTEIN"/>
    <property type="match status" value="1"/>
</dbReference>
<organism evidence="3 4">
    <name type="scientific">Allocatelliglobosispora scoriae</name>
    <dbReference type="NCBI Taxonomy" id="643052"/>
    <lineage>
        <taxon>Bacteria</taxon>
        <taxon>Bacillati</taxon>
        <taxon>Actinomycetota</taxon>
        <taxon>Actinomycetes</taxon>
        <taxon>Micromonosporales</taxon>
        <taxon>Micromonosporaceae</taxon>
        <taxon>Allocatelliglobosispora</taxon>
    </lineage>
</organism>
<dbReference type="Pfam" id="PF08484">
    <property type="entry name" value="Methyltransf_14"/>
    <property type="match status" value="1"/>
</dbReference>
<evidence type="ECO:0000313" key="4">
    <source>
        <dbReference type="Proteomes" id="UP000587527"/>
    </source>
</evidence>
<dbReference type="Gene3D" id="3.40.50.720">
    <property type="entry name" value="NAD(P)-binding Rossmann-like Domain"/>
    <property type="match status" value="1"/>
</dbReference>
<sequence>MQEFVDLGRQPTANGFLLPEEVDREFFFRLAVGVCELCTMVQLLEEVPQDLRYHGSYRYHASGSASHREHFAANARRFMATELTGADPFIVEIGCNDGVMLSTIAAAGVRHLGVEPSANVAELARAKGVTVLSEFFDQATATAIRAEHGPADVIFGANTICHIAHIGSVFQGIDALLGPNGVFIFEEPYLGTIVEGNAFDQIYDEHVFYFSVTSVQAMAEHFGFDLVNAEHIAMHGGEIRYTLARKGARKPAAAVNELLADELTRNLSEPETFAQFGRNVERIRHDLLAVLNKIKSDGKTVVGYGAPGKSSTVTNYCGIGTDLVPFVCDSTPAKQGHLVPGSHLPVRPPTAFADPYPDYALLFAWNHAEEIMAKEQAFRDAGGEWILFVPEVRVL</sequence>
<dbReference type="Proteomes" id="UP000587527">
    <property type="component" value="Unassembled WGS sequence"/>
</dbReference>
<dbReference type="SUPFAM" id="SSF53335">
    <property type="entry name" value="S-adenosyl-L-methionine-dependent methyltransferases"/>
    <property type="match status" value="1"/>
</dbReference>
<dbReference type="Gene3D" id="3.40.50.150">
    <property type="entry name" value="Vaccinia Virus protein VP39"/>
    <property type="match status" value="1"/>
</dbReference>
<reference evidence="3 4" key="1">
    <citation type="submission" date="2020-08" db="EMBL/GenBank/DDBJ databases">
        <title>Sequencing the genomes of 1000 actinobacteria strains.</title>
        <authorList>
            <person name="Klenk H.-P."/>
        </authorList>
    </citation>
    <scope>NUCLEOTIDE SEQUENCE [LARGE SCALE GENOMIC DNA]</scope>
    <source>
        <strain evidence="3 4">DSM 45362</strain>
    </source>
</reference>
<protein>
    <submittedName>
        <fullName evidence="3">Methylation protein EvaC</fullName>
    </submittedName>
</protein>
<dbReference type="Gene3D" id="6.10.250.3100">
    <property type="match status" value="1"/>
</dbReference>
<dbReference type="InterPro" id="IPR013691">
    <property type="entry name" value="MeTrfase_14"/>
</dbReference>
<dbReference type="InterPro" id="IPR038576">
    <property type="entry name" value="Methyltransf_Zn-bd_dom_put_sf"/>
</dbReference>
<dbReference type="Pfam" id="PF13489">
    <property type="entry name" value="Methyltransf_23"/>
    <property type="match status" value="1"/>
</dbReference>
<dbReference type="AlphaFoldDB" id="A0A841BQR9"/>
<comment type="caution">
    <text evidence="3">The sequence shown here is derived from an EMBL/GenBank/DDBJ whole genome shotgun (WGS) entry which is preliminary data.</text>
</comment>
<name>A0A841BQR9_9ACTN</name>
<evidence type="ECO:0000259" key="2">
    <source>
        <dbReference type="Pfam" id="PF08484"/>
    </source>
</evidence>
<evidence type="ECO:0000313" key="3">
    <source>
        <dbReference type="EMBL" id="MBB5870045.1"/>
    </source>
</evidence>
<evidence type="ECO:0000259" key="1">
    <source>
        <dbReference type="Pfam" id="PF08421"/>
    </source>
</evidence>
<dbReference type="Gene3D" id="6.20.50.110">
    <property type="entry name" value="Methyltransferase, zinc-binding domain"/>
    <property type="match status" value="1"/>
</dbReference>
<keyword evidence="4" id="KW-1185">Reference proteome</keyword>
<accession>A0A841BQR9</accession>
<dbReference type="Pfam" id="PF08421">
    <property type="entry name" value="Methyltransf_13"/>
    <property type="match status" value="1"/>
</dbReference>
<dbReference type="PANTHER" id="PTHR43861">
    <property type="entry name" value="TRANS-ACONITATE 2-METHYLTRANSFERASE-RELATED"/>
    <property type="match status" value="1"/>
</dbReference>
<dbReference type="EMBL" id="JACHMN010000002">
    <property type="protein sequence ID" value="MBB5870045.1"/>
    <property type="molecule type" value="Genomic_DNA"/>
</dbReference>